<feature type="transmembrane region" description="Helical" evidence="5">
    <location>
        <begin position="394"/>
        <end position="416"/>
    </location>
</feature>
<feature type="transmembrane region" description="Helical" evidence="5">
    <location>
        <begin position="115"/>
        <end position="134"/>
    </location>
</feature>
<name>A0ABQ9FHY3_TEGGR</name>
<comment type="caution">
    <text evidence="6">The sequence shown here is derived from an EMBL/GenBank/DDBJ whole genome shotgun (WGS) entry which is preliminary data.</text>
</comment>
<keyword evidence="3 5" id="KW-0472">Membrane</keyword>
<feature type="transmembrane region" description="Helical" evidence="5">
    <location>
        <begin position="75"/>
        <end position="94"/>
    </location>
</feature>
<evidence type="ECO:0000256" key="2">
    <source>
        <dbReference type="ARBA" id="ARBA00022989"/>
    </source>
</evidence>
<feature type="compositionally biased region" description="Basic and acidic residues" evidence="4">
    <location>
        <begin position="468"/>
        <end position="489"/>
    </location>
</feature>
<protein>
    <submittedName>
        <fullName evidence="6">Uncharacterized protein</fullName>
    </submittedName>
</protein>
<feature type="transmembrane region" description="Helical" evidence="5">
    <location>
        <begin position="20"/>
        <end position="42"/>
    </location>
</feature>
<evidence type="ECO:0000256" key="3">
    <source>
        <dbReference type="ARBA" id="ARBA00023136"/>
    </source>
</evidence>
<sequence>MQGPVFKDLKIRTNGSTEDISRALAGRNIGFLIAAVCGGVLIDKLTNYLDLFIAVFLDLIAVTTMIIPWSPNPATLGVLICLQGLFEGITVFAGQKIVLNTWKEKSASPMHIVHFGYGMGSFLAPNIANPFLAIEDREKTSHTSILNLTSTERFSHNKTVSHNATFDLVSDFLSASANGSSLDHIGFVKETRVEWAYIIITGVIVLDSLIFYWYQIKNSSCRKMEKIPATKDSLSVVKKSKLGNYRSWIKLIDPATCTGGNRCFGVQVFVLLFIYYFNAYGGEAIYGKFIRNFSIDRFEFSNDESALLNTSFWISFSLGRFCGFIAAILIPIRILIILEAFAILVLVVLLNIFAYDSSLMLWVLTQFMGFLIGPMYPAGIAWGNSCLEITGTGMTVLVLGASCGGIAYLWIIGHLYDNNLRSFLYLLGAYGIAMVIQISVMTIVARTHPVYRETGHQNSNTAPLNESENERIRNDNTESKIKVKHGRDA</sequence>
<feature type="transmembrane region" description="Helical" evidence="5">
    <location>
        <begin position="268"/>
        <end position="286"/>
    </location>
</feature>
<feature type="transmembrane region" description="Helical" evidence="5">
    <location>
        <begin position="195"/>
        <end position="214"/>
    </location>
</feature>
<dbReference type="EMBL" id="JARBDR010000246">
    <property type="protein sequence ID" value="KAJ8316894.1"/>
    <property type="molecule type" value="Genomic_DNA"/>
</dbReference>
<dbReference type="InterPro" id="IPR036259">
    <property type="entry name" value="MFS_trans_sf"/>
</dbReference>
<feature type="transmembrane region" description="Helical" evidence="5">
    <location>
        <begin position="306"/>
        <end position="329"/>
    </location>
</feature>
<accession>A0ABQ9FHY3</accession>
<feature type="transmembrane region" description="Helical" evidence="5">
    <location>
        <begin position="361"/>
        <end position="382"/>
    </location>
</feature>
<dbReference type="Proteomes" id="UP001217089">
    <property type="component" value="Unassembled WGS sequence"/>
</dbReference>
<keyword evidence="7" id="KW-1185">Reference proteome</keyword>
<feature type="transmembrane region" description="Helical" evidence="5">
    <location>
        <begin position="422"/>
        <end position="444"/>
    </location>
</feature>
<feature type="region of interest" description="Disordered" evidence="4">
    <location>
        <begin position="454"/>
        <end position="489"/>
    </location>
</feature>
<gene>
    <name evidence="6" type="ORF">KUTeg_004798</name>
</gene>
<keyword evidence="2 5" id="KW-1133">Transmembrane helix</keyword>
<feature type="transmembrane region" description="Helical" evidence="5">
    <location>
        <begin position="49"/>
        <end position="69"/>
    </location>
</feature>
<reference evidence="6 7" key="1">
    <citation type="submission" date="2022-12" db="EMBL/GenBank/DDBJ databases">
        <title>Chromosome-level genome of Tegillarca granosa.</title>
        <authorList>
            <person name="Kim J."/>
        </authorList>
    </citation>
    <scope>NUCLEOTIDE SEQUENCE [LARGE SCALE GENOMIC DNA]</scope>
    <source>
        <strain evidence="6">Teg-2019</strain>
        <tissue evidence="6">Adductor muscle</tissue>
    </source>
</reference>
<proteinExistence type="predicted"/>
<evidence type="ECO:0000313" key="6">
    <source>
        <dbReference type="EMBL" id="KAJ8316894.1"/>
    </source>
</evidence>
<dbReference type="PANTHER" id="PTHR23121">
    <property type="entry name" value="SODIUM-DEPENDENT GLUCOSE TRANSPORTER 1"/>
    <property type="match status" value="1"/>
</dbReference>
<feature type="compositionally biased region" description="Polar residues" evidence="4">
    <location>
        <begin position="456"/>
        <end position="466"/>
    </location>
</feature>
<feature type="transmembrane region" description="Helical" evidence="5">
    <location>
        <begin position="336"/>
        <end position="355"/>
    </location>
</feature>
<evidence type="ECO:0000256" key="1">
    <source>
        <dbReference type="ARBA" id="ARBA00022692"/>
    </source>
</evidence>
<dbReference type="SUPFAM" id="SSF103473">
    <property type="entry name" value="MFS general substrate transporter"/>
    <property type="match status" value="1"/>
</dbReference>
<evidence type="ECO:0000313" key="7">
    <source>
        <dbReference type="Proteomes" id="UP001217089"/>
    </source>
</evidence>
<evidence type="ECO:0000256" key="5">
    <source>
        <dbReference type="SAM" id="Phobius"/>
    </source>
</evidence>
<keyword evidence="1 5" id="KW-0812">Transmembrane</keyword>
<dbReference type="PANTHER" id="PTHR23121:SF9">
    <property type="entry name" value="SODIUM-DEPENDENT GLUCOSE TRANSPORTER 1"/>
    <property type="match status" value="1"/>
</dbReference>
<organism evidence="6 7">
    <name type="scientific">Tegillarca granosa</name>
    <name type="common">Malaysian cockle</name>
    <name type="synonym">Anadara granosa</name>
    <dbReference type="NCBI Taxonomy" id="220873"/>
    <lineage>
        <taxon>Eukaryota</taxon>
        <taxon>Metazoa</taxon>
        <taxon>Spiralia</taxon>
        <taxon>Lophotrochozoa</taxon>
        <taxon>Mollusca</taxon>
        <taxon>Bivalvia</taxon>
        <taxon>Autobranchia</taxon>
        <taxon>Pteriomorphia</taxon>
        <taxon>Arcoida</taxon>
        <taxon>Arcoidea</taxon>
        <taxon>Arcidae</taxon>
        <taxon>Tegillarca</taxon>
    </lineage>
</organism>
<evidence type="ECO:0000256" key="4">
    <source>
        <dbReference type="SAM" id="MobiDB-lite"/>
    </source>
</evidence>